<accession>A0A9R1WZF5</accession>
<organism evidence="2 3">
    <name type="scientific">Lactuca sativa</name>
    <name type="common">Garden lettuce</name>
    <dbReference type="NCBI Taxonomy" id="4236"/>
    <lineage>
        <taxon>Eukaryota</taxon>
        <taxon>Viridiplantae</taxon>
        <taxon>Streptophyta</taxon>
        <taxon>Embryophyta</taxon>
        <taxon>Tracheophyta</taxon>
        <taxon>Spermatophyta</taxon>
        <taxon>Magnoliopsida</taxon>
        <taxon>eudicotyledons</taxon>
        <taxon>Gunneridae</taxon>
        <taxon>Pentapetalae</taxon>
        <taxon>asterids</taxon>
        <taxon>campanulids</taxon>
        <taxon>Asterales</taxon>
        <taxon>Asteraceae</taxon>
        <taxon>Cichorioideae</taxon>
        <taxon>Cichorieae</taxon>
        <taxon>Lactucinae</taxon>
        <taxon>Lactuca</taxon>
    </lineage>
</organism>
<dbReference type="AlphaFoldDB" id="A0A9R1WZF5"/>
<evidence type="ECO:0000313" key="3">
    <source>
        <dbReference type="Proteomes" id="UP000235145"/>
    </source>
</evidence>
<evidence type="ECO:0000256" key="1">
    <source>
        <dbReference type="SAM" id="MobiDB-lite"/>
    </source>
</evidence>
<proteinExistence type="predicted"/>
<dbReference type="EMBL" id="NBSK02000008">
    <property type="protein sequence ID" value="KAJ0190862.1"/>
    <property type="molecule type" value="Genomic_DNA"/>
</dbReference>
<evidence type="ECO:0000313" key="2">
    <source>
        <dbReference type="EMBL" id="KAJ0190862.1"/>
    </source>
</evidence>
<name>A0A9R1WZF5_LACSA</name>
<feature type="compositionally biased region" description="Basic and acidic residues" evidence="1">
    <location>
        <begin position="10"/>
        <end position="89"/>
    </location>
</feature>
<feature type="region of interest" description="Disordered" evidence="1">
    <location>
        <begin position="1"/>
        <end position="103"/>
    </location>
</feature>
<comment type="caution">
    <text evidence="2">The sequence shown here is derived from an EMBL/GenBank/DDBJ whole genome shotgun (WGS) entry which is preliminary data.</text>
</comment>
<gene>
    <name evidence="2" type="ORF">LSAT_V11C800407330</name>
</gene>
<keyword evidence="3" id="KW-1185">Reference proteome</keyword>
<sequence>MSTCKTNTLAEKEKSEGVHEQGTKVEKTKGDDTVNENSEDRNEGGTEAKSTKDGGEEKQTQIEKGNAEDRGKKKSENQNKKGEKADKTKGNKGGNNLDKHFKI</sequence>
<protein>
    <submittedName>
        <fullName evidence="2">Uncharacterized protein</fullName>
    </submittedName>
</protein>
<reference evidence="2 3" key="1">
    <citation type="journal article" date="2017" name="Nat. Commun.">
        <title>Genome assembly with in vitro proximity ligation data and whole-genome triplication in lettuce.</title>
        <authorList>
            <person name="Reyes-Chin-Wo S."/>
            <person name="Wang Z."/>
            <person name="Yang X."/>
            <person name="Kozik A."/>
            <person name="Arikit S."/>
            <person name="Song C."/>
            <person name="Xia L."/>
            <person name="Froenicke L."/>
            <person name="Lavelle D.O."/>
            <person name="Truco M.J."/>
            <person name="Xia R."/>
            <person name="Zhu S."/>
            <person name="Xu C."/>
            <person name="Xu H."/>
            <person name="Xu X."/>
            <person name="Cox K."/>
            <person name="Korf I."/>
            <person name="Meyers B.C."/>
            <person name="Michelmore R.W."/>
        </authorList>
    </citation>
    <scope>NUCLEOTIDE SEQUENCE [LARGE SCALE GENOMIC DNA]</scope>
    <source>
        <strain evidence="3">cv. Salinas</strain>
        <tissue evidence="2">Seedlings</tissue>
    </source>
</reference>
<dbReference type="Proteomes" id="UP000235145">
    <property type="component" value="Unassembled WGS sequence"/>
</dbReference>